<reference evidence="3" key="1">
    <citation type="submission" date="2021-08" db="EMBL/GenBank/DDBJ databases">
        <title>Hoeflea bacterium WL0058 sp. nov., isolated from the sediment.</title>
        <authorList>
            <person name="Wang L."/>
            <person name="Zhang D."/>
        </authorList>
    </citation>
    <scope>NUCLEOTIDE SEQUENCE</scope>
    <source>
        <strain evidence="3">WL0058</strain>
    </source>
</reference>
<evidence type="ECO:0000256" key="2">
    <source>
        <dbReference type="ARBA" id="ARBA00023002"/>
    </source>
</evidence>
<dbReference type="PRINTS" id="PR00081">
    <property type="entry name" value="GDHRDH"/>
</dbReference>
<dbReference type="InterPro" id="IPR020904">
    <property type="entry name" value="Sc_DH/Rdtase_CS"/>
</dbReference>
<dbReference type="PANTHER" id="PTHR43639:SF1">
    <property type="entry name" value="SHORT-CHAIN DEHYDROGENASE_REDUCTASE FAMILY PROTEIN"/>
    <property type="match status" value="1"/>
</dbReference>
<keyword evidence="2" id="KW-0560">Oxidoreductase</keyword>
<dbReference type="PROSITE" id="PS00061">
    <property type="entry name" value="ADH_SHORT"/>
    <property type="match status" value="1"/>
</dbReference>
<dbReference type="PRINTS" id="PR00080">
    <property type="entry name" value="SDRFAMILY"/>
</dbReference>
<organism evidence="3 4">
    <name type="scientific">Flavimaribacter sediminis</name>
    <dbReference type="NCBI Taxonomy" id="2865987"/>
    <lineage>
        <taxon>Bacteria</taxon>
        <taxon>Pseudomonadati</taxon>
        <taxon>Pseudomonadota</taxon>
        <taxon>Alphaproteobacteria</taxon>
        <taxon>Hyphomicrobiales</taxon>
        <taxon>Rhizobiaceae</taxon>
        <taxon>Flavimaribacter</taxon>
    </lineage>
</organism>
<dbReference type="AlphaFoldDB" id="A0AAE2ZP03"/>
<dbReference type="PANTHER" id="PTHR43639">
    <property type="entry name" value="OXIDOREDUCTASE, SHORT-CHAIN DEHYDROGENASE/REDUCTASE FAMILY (AFU_ORTHOLOGUE AFUA_5G02870)"/>
    <property type="match status" value="1"/>
</dbReference>
<dbReference type="EMBL" id="JAICBX010000002">
    <property type="protein sequence ID" value="MBW8638170.1"/>
    <property type="molecule type" value="Genomic_DNA"/>
</dbReference>
<evidence type="ECO:0000313" key="3">
    <source>
        <dbReference type="EMBL" id="MBW8638170.1"/>
    </source>
</evidence>
<name>A0AAE2ZP03_9HYPH</name>
<keyword evidence="4" id="KW-1185">Reference proteome</keyword>
<evidence type="ECO:0000256" key="1">
    <source>
        <dbReference type="ARBA" id="ARBA00006484"/>
    </source>
</evidence>
<comment type="caution">
    <text evidence="3">The sequence shown here is derived from an EMBL/GenBank/DDBJ whole genome shotgun (WGS) entry which is preliminary data.</text>
</comment>
<dbReference type="InterPro" id="IPR036291">
    <property type="entry name" value="NAD(P)-bd_dom_sf"/>
</dbReference>
<dbReference type="Pfam" id="PF13561">
    <property type="entry name" value="adh_short_C2"/>
    <property type="match status" value="1"/>
</dbReference>
<comment type="similarity">
    <text evidence="1">Belongs to the short-chain dehydrogenases/reductases (SDR) family.</text>
</comment>
<dbReference type="RefSeq" id="WP_220228818.1">
    <property type="nucleotide sequence ID" value="NZ_JAICBX010000002.1"/>
</dbReference>
<evidence type="ECO:0000313" key="4">
    <source>
        <dbReference type="Proteomes" id="UP001196509"/>
    </source>
</evidence>
<gene>
    <name evidence="3" type="ORF">K1W69_13315</name>
</gene>
<dbReference type="InterPro" id="IPR002347">
    <property type="entry name" value="SDR_fam"/>
</dbReference>
<accession>A0AAE2ZP03</accession>
<sequence length="249" mass="25260">MSYSLEGKNVVVTGGASGIGAATAQLFATHGARIALGYHSDADKAEAMAASLAGDGHCAIRMKIDDAGSLAEAAKTISAKFGEVDVLVNSAGRTVPVPAANLDDLTDELFDEITRVNLRGPFAVIRTLAPLLRAAPQAAVINIGSVAATTGTGSNLAYCASKAGVHTLTIALAKVMGPSIRVMTVSPGAVDTEFVKGRAPGALEKIAANTPLKKVTDVGAVADAVYSCVVHLTSSTGVEIIVDEGRHLP</sequence>
<dbReference type="SUPFAM" id="SSF51735">
    <property type="entry name" value="NAD(P)-binding Rossmann-fold domains"/>
    <property type="match status" value="1"/>
</dbReference>
<protein>
    <submittedName>
        <fullName evidence="3">SDR family oxidoreductase</fullName>
    </submittedName>
</protein>
<dbReference type="CDD" id="cd05233">
    <property type="entry name" value="SDR_c"/>
    <property type="match status" value="1"/>
</dbReference>
<dbReference type="Proteomes" id="UP001196509">
    <property type="component" value="Unassembled WGS sequence"/>
</dbReference>
<dbReference type="Gene3D" id="3.40.50.720">
    <property type="entry name" value="NAD(P)-binding Rossmann-like Domain"/>
    <property type="match status" value="1"/>
</dbReference>
<dbReference type="GO" id="GO:0016491">
    <property type="term" value="F:oxidoreductase activity"/>
    <property type="evidence" value="ECO:0007669"/>
    <property type="project" value="UniProtKB-KW"/>
</dbReference>
<proteinExistence type="inferred from homology"/>